<sequence>MNTKENIFKSLEVEVLNTNKPQDTEYFNFHKRRFERLYDFVVSKNPTGKKLRVLELGSHYLHTSYIINALGHELHGVDVSEFWELDFVKERSKKLGIKEISENDLANFHALDAIEGEYDLILFTEIMEHITFNPVNFWKKIHHKTADGGMIYISTPNSFNLPNIVRSVKNMVTFNSIGISAEDILDKVTYGHHWKEYSAKEVQRYFQLLSDDFEVEIHKYHYKEFEMKGPFLMFKILSKIGNLTGFLSEELEIIVRVKKNQGWKKELPRY</sequence>
<dbReference type="EMBL" id="FNQC01000002">
    <property type="protein sequence ID" value="SDY63065.1"/>
    <property type="molecule type" value="Genomic_DNA"/>
</dbReference>
<dbReference type="Gene3D" id="3.40.50.150">
    <property type="entry name" value="Vaccinia Virus protein VP39"/>
    <property type="match status" value="1"/>
</dbReference>
<protein>
    <submittedName>
        <fullName evidence="1">2-polyprenyl-6-hydroxyphenyl methylase / 3-demethylubiquinone-9 3-methyltransferase</fullName>
    </submittedName>
</protein>
<comment type="caution">
    <text evidence="1">The sequence shown here is derived from an EMBL/GenBank/DDBJ whole genome shotgun (WGS) entry which is preliminary data.</text>
</comment>
<gene>
    <name evidence="1" type="ORF">SAMN05444412_10234</name>
</gene>
<keyword evidence="2" id="KW-1185">Reference proteome</keyword>
<keyword evidence="1" id="KW-0489">Methyltransferase</keyword>
<dbReference type="InterPro" id="IPR029063">
    <property type="entry name" value="SAM-dependent_MTases_sf"/>
</dbReference>
<name>A0A1H3LGR4_9BACT</name>
<dbReference type="GO" id="GO:0008168">
    <property type="term" value="F:methyltransferase activity"/>
    <property type="evidence" value="ECO:0007669"/>
    <property type="project" value="UniProtKB-KW"/>
</dbReference>
<proteinExistence type="predicted"/>
<evidence type="ECO:0000313" key="2">
    <source>
        <dbReference type="Proteomes" id="UP000199663"/>
    </source>
</evidence>
<dbReference type="Pfam" id="PF13489">
    <property type="entry name" value="Methyltransf_23"/>
    <property type="match status" value="1"/>
</dbReference>
<dbReference type="RefSeq" id="WP_019596404.1">
    <property type="nucleotide sequence ID" value="NZ_FNQC01000002.1"/>
</dbReference>
<reference evidence="1 2" key="1">
    <citation type="submission" date="2016-10" db="EMBL/GenBank/DDBJ databases">
        <authorList>
            <person name="Varghese N."/>
            <person name="Submissions S."/>
        </authorList>
    </citation>
    <scope>NUCLEOTIDE SEQUENCE [LARGE SCALE GENOMIC DNA]</scope>
    <source>
        <strain evidence="1 2">DSM 17997</strain>
    </source>
</reference>
<keyword evidence="1" id="KW-0808">Transferase</keyword>
<dbReference type="GO" id="GO:0032259">
    <property type="term" value="P:methylation"/>
    <property type="evidence" value="ECO:0007669"/>
    <property type="project" value="UniProtKB-KW"/>
</dbReference>
<evidence type="ECO:0000313" key="1">
    <source>
        <dbReference type="EMBL" id="SDY63065.1"/>
    </source>
</evidence>
<dbReference type="Proteomes" id="UP000199663">
    <property type="component" value="Unassembled WGS sequence"/>
</dbReference>
<accession>A0A1H3LGR4</accession>
<dbReference type="SUPFAM" id="SSF53335">
    <property type="entry name" value="S-adenosyl-L-methionine-dependent methyltransferases"/>
    <property type="match status" value="1"/>
</dbReference>
<organism evidence="1 2">
    <name type="scientific">Rhodonellum ikkaensis</name>
    <dbReference type="NCBI Taxonomy" id="336829"/>
    <lineage>
        <taxon>Bacteria</taxon>
        <taxon>Pseudomonadati</taxon>
        <taxon>Bacteroidota</taxon>
        <taxon>Cytophagia</taxon>
        <taxon>Cytophagales</taxon>
        <taxon>Cytophagaceae</taxon>
        <taxon>Rhodonellum</taxon>
    </lineage>
</organism>